<name>H8KZ78_FRAAD</name>
<dbReference type="Proteomes" id="UP000005234">
    <property type="component" value="Chromosome"/>
</dbReference>
<evidence type="ECO:0000256" key="5">
    <source>
        <dbReference type="ARBA" id="ARBA00022989"/>
    </source>
</evidence>
<feature type="transmembrane region" description="Helical" evidence="7">
    <location>
        <begin position="401"/>
        <end position="419"/>
    </location>
</feature>
<organism evidence="8 9">
    <name type="scientific">Frateuria aurantia (strain ATCC 33424 / DSM 6220 / KCTC 2777 / LMG 1558 / NBRC 3245 / NCIMB 13370)</name>
    <name type="common">Acetobacter aurantius</name>
    <dbReference type="NCBI Taxonomy" id="767434"/>
    <lineage>
        <taxon>Bacteria</taxon>
        <taxon>Pseudomonadati</taxon>
        <taxon>Pseudomonadota</taxon>
        <taxon>Gammaproteobacteria</taxon>
        <taxon>Lysobacterales</taxon>
        <taxon>Rhodanobacteraceae</taxon>
        <taxon>Frateuria</taxon>
    </lineage>
</organism>
<evidence type="ECO:0000256" key="4">
    <source>
        <dbReference type="ARBA" id="ARBA00022847"/>
    </source>
</evidence>
<dbReference type="PRINTS" id="PR00447">
    <property type="entry name" value="NATRESASSCMP"/>
</dbReference>
<dbReference type="GO" id="GO:0015086">
    <property type="term" value="F:cadmium ion transmembrane transporter activity"/>
    <property type="evidence" value="ECO:0007669"/>
    <property type="project" value="TreeGrafter"/>
</dbReference>
<dbReference type="Pfam" id="PF01566">
    <property type="entry name" value="Nramp"/>
    <property type="match status" value="1"/>
</dbReference>
<dbReference type="KEGG" id="fau:Fraau_0709"/>
<reference evidence="8" key="1">
    <citation type="submission" date="2012-02" db="EMBL/GenBank/DDBJ databases">
        <title>The complete genome of Frateuria aurantia DSM 6220.</title>
        <authorList>
            <consortium name="US DOE Joint Genome Institute (JGI-PGF)"/>
            <person name="Lucas S."/>
            <person name="Copeland A."/>
            <person name="Lapidus A."/>
            <person name="Glavina del Rio T."/>
            <person name="Dalin E."/>
            <person name="Tice H."/>
            <person name="Bruce D."/>
            <person name="Goodwin L."/>
            <person name="Pitluck S."/>
            <person name="Peters L."/>
            <person name="Ovchinnikova G."/>
            <person name="Teshima H."/>
            <person name="Kyrpides N."/>
            <person name="Mavromatis K."/>
            <person name="Ivanova N."/>
            <person name="Brettin T."/>
            <person name="Detter J.C."/>
            <person name="Han C."/>
            <person name="Larimer F."/>
            <person name="Land M."/>
            <person name="Hauser L."/>
            <person name="Markowitz V."/>
            <person name="Cheng J.-F."/>
            <person name="Hugenholtz P."/>
            <person name="Woyke T."/>
            <person name="Wu D."/>
            <person name="Brambilla E."/>
            <person name="Klenk H.-P."/>
            <person name="Eisen J.A."/>
        </authorList>
    </citation>
    <scope>NUCLEOTIDE SEQUENCE</scope>
    <source>
        <strain evidence="8">DSM 6220</strain>
    </source>
</reference>
<dbReference type="HOGENOM" id="CLU_020088_2_0_6"/>
<keyword evidence="5 7" id="KW-1133">Transmembrane helix</keyword>
<feature type="transmembrane region" description="Helical" evidence="7">
    <location>
        <begin position="342"/>
        <end position="362"/>
    </location>
</feature>
<gene>
    <name evidence="8" type="ordered locus">Fraau_0709</name>
</gene>
<evidence type="ECO:0000256" key="6">
    <source>
        <dbReference type="ARBA" id="ARBA00023136"/>
    </source>
</evidence>
<feature type="transmembrane region" description="Helical" evidence="7">
    <location>
        <begin position="55"/>
        <end position="76"/>
    </location>
</feature>
<feature type="transmembrane region" description="Helical" evidence="7">
    <location>
        <begin position="163"/>
        <end position="184"/>
    </location>
</feature>
<dbReference type="NCBIfam" id="NF037982">
    <property type="entry name" value="Nramp_1"/>
    <property type="match status" value="1"/>
</dbReference>
<evidence type="ECO:0000256" key="1">
    <source>
        <dbReference type="ARBA" id="ARBA00004141"/>
    </source>
</evidence>
<dbReference type="InterPro" id="IPR001046">
    <property type="entry name" value="NRAMP_fam"/>
</dbReference>
<dbReference type="EMBL" id="CP003350">
    <property type="protein sequence ID" value="AFC85182.1"/>
    <property type="molecule type" value="Genomic_DNA"/>
</dbReference>
<dbReference type="GO" id="GO:0005886">
    <property type="term" value="C:plasma membrane"/>
    <property type="evidence" value="ECO:0007669"/>
    <property type="project" value="TreeGrafter"/>
</dbReference>
<keyword evidence="6 7" id="KW-0472">Membrane</keyword>
<dbReference type="eggNOG" id="COG1914">
    <property type="taxonomic scope" value="Bacteria"/>
</dbReference>
<keyword evidence="3 7" id="KW-0812">Transmembrane</keyword>
<dbReference type="PANTHER" id="PTHR11706">
    <property type="entry name" value="SOLUTE CARRIER PROTEIN FAMILY 11 MEMBER"/>
    <property type="match status" value="1"/>
</dbReference>
<dbReference type="AlphaFoldDB" id="H8KZ78"/>
<dbReference type="STRING" id="767434.Fraau_0709"/>
<dbReference type="OrthoDB" id="9787548at2"/>
<dbReference type="GO" id="GO:0015293">
    <property type="term" value="F:symporter activity"/>
    <property type="evidence" value="ECO:0007669"/>
    <property type="project" value="UniProtKB-KW"/>
</dbReference>
<dbReference type="GO" id="GO:0005384">
    <property type="term" value="F:manganese ion transmembrane transporter activity"/>
    <property type="evidence" value="ECO:0007669"/>
    <property type="project" value="TreeGrafter"/>
</dbReference>
<protein>
    <submittedName>
        <fullName evidence="8">Mn2+/Fe2_transporter, NRAMP family</fullName>
    </submittedName>
</protein>
<keyword evidence="9" id="KW-1185">Reference proteome</keyword>
<feature type="transmembrane region" description="Helical" evidence="7">
    <location>
        <begin position="257"/>
        <end position="276"/>
    </location>
</feature>
<accession>H8KZ78</accession>
<evidence type="ECO:0000256" key="2">
    <source>
        <dbReference type="ARBA" id="ARBA00022448"/>
    </source>
</evidence>
<keyword evidence="2" id="KW-0813">Transport</keyword>
<feature type="transmembrane region" description="Helical" evidence="7">
    <location>
        <begin position="124"/>
        <end position="151"/>
    </location>
</feature>
<feature type="transmembrane region" description="Helical" evidence="7">
    <location>
        <begin position="204"/>
        <end position="225"/>
    </location>
</feature>
<feature type="transmembrane region" description="Helical" evidence="7">
    <location>
        <begin position="368"/>
        <end position="389"/>
    </location>
</feature>
<feature type="transmembrane region" description="Helical" evidence="7">
    <location>
        <begin position="288"/>
        <end position="311"/>
    </location>
</feature>
<dbReference type="GO" id="GO:0034755">
    <property type="term" value="P:iron ion transmembrane transport"/>
    <property type="evidence" value="ECO:0007669"/>
    <property type="project" value="TreeGrafter"/>
</dbReference>
<evidence type="ECO:0000256" key="3">
    <source>
        <dbReference type="ARBA" id="ARBA00022692"/>
    </source>
</evidence>
<dbReference type="PANTHER" id="PTHR11706:SF33">
    <property type="entry name" value="NATURAL RESISTANCE-ASSOCIATED MACROPHAGE PROTEIN 2"/>
    <property type="match status" value="1"/>
</dbReference>
<evidence type="ECO:0000313" key="9">
    <source>
        <dbReference type="Proteomes" id="UP000005234"/>
    </source>
</evidence>
<comment type="subcellular location">
    <subcellularLocation>
        <location evidence="1">Membrane</location>
        <topology evidence="1">Multi-pass membrane protein</topology>
    </subcellularLocation>
</comment>
<sequence>MTALVHYLRYTLPGIGKATIPPAAKPRWLGPGLLVAVGFVDPGNWATDLQAGARYGYTLTGAVILASLMGWLFQHLSARLALATGRDLASLIRHQFPAAVADLAWLAAELAIIATTMAELLGSAIALQLLLGLPLGTGIGLAAMAGCLVLIGSRHRASEQHEYVVAGLLAVVSVSFLALLHRAHPSPQAAWQGLLHSGSALQHPAMLAMVAGLIGATVMPHNLYLHSGMTASRVQAAPPEQRVALASATEADTFRGLSLAALVNLAILMLAAATLSRPGLIVDSLAHAHQAIAVSLGSAAALVFALALYAAGQSSTLTGMLAGRQIRRGFARGGGLPGPALWLSRGLGTACCLLLVLFVPGLSADRVLVWTQDVLALVLPFALLPLVILVSRRRLMGRFTLGRPMLGLAIAATAVILYLDASQIASLI</sequence>
<evidence type="ECO:0000313" key="8">
    <source>
        <dbReference type="EMBL" id="AFC85182.1"/>
    </source>
</evidence>
<feature type="transmembrane region" description="Helical" evidence="7">
    <location>
        <begin position="96"/>
        <end position="118"/>
    </location>
</feature>
<dbReference type="RefSeq" id="WP_014402188.1">
    <property type="nucleotide sequence ID" value="NC_017033.1"/>
</dbReference>
<proteinExistence type="predicted"/>
<evidence type="ECO:0000256" key="7">
    <source>
        <dbReference type="SAM" id="Phobius"/>
    </source>
</evidence>
<keyword evidence="4" id="KW-0769">Symport</keyword>